<feature type="transmembrane region" description="Helical" evidence="1">
    <location>
        <begin position="6"/>
        <end position="25"/>
    </location>
</feature>
<dbReference type="AlphaFoldDB" id="A0A6C0BGN7"/>
<sequence length="531" mass="60400">MDYSHIMFLLGVIILVVSLGVVLNLKRRETFTSTVDQPIIALSQCGRKMVFPNFSSTNLAAQRAVYDRYSMMSNISKGTCNIPMTNDGTQMNTSTFSVINDNNIFYSLKRTCLGLSYLSMNASGDRVTFVFNTSNESDSKALMYFMLLNPLFVDFSFGVGKTSVAYFPVFDNKVSRLNGETLQQNKVFRYSNYTQPITSSMNPTVNVNNPSITFEVVLPSRKRGQDSLFDYFDETNPYILVQDMNAKSQRGMVNVQVYYLDDNIPTSYQNIGKTLGSIDSKYDMFNDIDLKNPNNGNEVLLFDKKYVSKYSNDDSRKAKYEFNNNIHVFFKNFQQPSFTFSFDINVTRDKIRSQNFNNAMVILRAYMNNNYGNYSYCPGVGHELGGVRNNNIMMTLLEFGNKSNNGYNLVIVTGKGANCNYPSNEETNLRIPLPYLDDSSRIRVVFSLTPNEKIAAAYWKTIDENNTHVMLGKNTYCANDLNLGVLFTDKPRTSFSIENIVLARNSNFVKSVYHVTLGFRNLVAEYQTFNN</sequence>
<organism evidence="2">
    <name type="scientific">viral metagenome</name>
    <dbReference type="NCBI Taxonomy" id="1070528"/>
    <lineage>
        <taxon>unclassified sequences</taxon>
        <taxon>metagenomes</taxon>
        <taxon>organismal metagenomes</taxon>
    </lineage>
</organism>
<dbReference type="EMBL" id="MN739140">
    <property type="protein sequence ID" value="QHS90523.1"/>
    <property type="molecule type" value="Genomic_DNA"/>
</dbReference>
<evidence type="ECO:0000256" key="1">
    <source>
        <dbReference type="SAM" id="Phobius"/>
    </source>
</evidence>
<evidence type="ECO:0000313" key="2">
    <source>
        <dbReference type="EMBL" id="QHS90523.1"/>
    </source>
</evidence>
<protein>
    <submittedName>
        <fullName evidence="2">Uncharacterized protein</fullName>
    </submittedName>
</protein>
<keyword evidence="1" id="KW-1133">Transmembrane helix</keyword>
<proteinExistence type="predicted"/>
<name>A0A6C0BGN7_9ZZZZ</name>
<reference evidence="2" key="1">
    <citation type="journal article" date="2020" name="Nature">
        <title>Giant virus diversity and host interactions through global metagenomics.</title>
        <authorList>
            <person name="Schulz F."/>
            <person name="Roux S."/>
            <person name="Paez-Espino D."/>
            <person name="Jungbluth S."/>
            <person name="Walsh D.A."/>
            <person name="Denef V.J."/>
            <person name="McMahon K.D."/>
            <person name="Konstantinidis K.T."/>
            <person name="Eloe-Fadrosh E.A."/>
            <person name="Kyrpides N.C."/>
            <person name="Woyke T."/>
        </authorList>
    </citation>
    <scope>NUCLEOTIDE SEQUENCE</scope>
    <source>
        <strain evidence="2">GVMAG-M-3300010354-11</strain>
    </source>
</reference>
<accession>A0A6C0BGN7</accession>
<keyword evidence="1" id="KW-0472">Membrane</keyword>
<keyword evidence="1" id="KW-0812">Transmembrane</keyword>